<organism evidence="2 3">
    <name type="scientific">Salinarimonas ramus</name>
    <dbReference type="NCBI Taxonomy" id="690164"/>
    <lineage>
        <taxon>Bacteria</taxon>
        <taxon>Pseudomonadati</taxon>
        <taxon>Pseudomonadota</taxon>
        <taxon>Alphaproteobacteria</taxon>
        <taxon>Hyphomicrobiales</taxon>
        <taxon>Salinarimonadaceae</taxon>
        <taxon>Salinarimonas</taxon>
    </lineage>
</organism>
<evidence type="ECO:0000256" key="1">
    <source>
        <dbReference type="SAM" id="SignalP"/>
    </source>
</evidence>
<protein>
    <recommendedName>
        <fullName evidence="4">DUF192 domain-containing protein</fullName>
    </recommendedName>
</protein>
<sequence length="159" mass="17641">MRNRFFAHARGLAAAALVALAMLAAAAQRPLSAQELQPLVIVTDEGRHDFQVELAATPEERARGLMFRRSMPQDQGMLFDFQRVQPLAMWMRNTYISLDMLFIDADGTIVRIAQNTEPLSERTIPSGQPVLSVLELNGGVTSRLGIEPGDRVEHPLFAE</sequence>
<name>A0A917Q408_9HYPH</name>
<dbReference type="RefSeq" id="WP_188908413.1">
    <property type="nucleotide sequence ID" value="NZ_BMMF01000001.1"/>
</dbReference>
<feature type="chain" id="PRO_5037219604" description="DUF192 domain-containing protein" evidence="1">
    <location>
        <begin position="28"/>
        <end position="159"/>
    </location>
</feature>
<accession>A0A917Q408</accession>
<evidence type="ECO:0000313" key="2">
    <source>
        <dbReference type="EMBL" id="GGK18320.1"/>
    </source>
</evidence>
<dbReference type="Pfam" id="PF02643">
    <property type="entry name" value="DUF192"/>
    <property type="match status" value="1"/>
</dbReference>
<proteinExistence type="predicted"/>
<keyword evidence="1" id="KW-0732">Signal</keyword>
<dbReference type="InterPro" id="IPR003795">
    <property type="entry name" value="DUF192"/>
</dbReference>
<dbReference type="PANTHER" id="PTHR37953">
    <property type="entry name" value="UPF0127 PROTEIN MJ1496"/>
    <property type="match status" value="1"/>
</dbReference>
<comment type="caution">
    <text evidence="2">The sequence shown here is derived from an EMBL/GenBank/DDBJ whole genome shotgun (WGS) entry which is preliminary data.</text>
</comment>
<dbReference type="Proteomes" id="UP000600449">
    <property type="component" value="Unassembled WGS sequence"/>
</dbReference>
<dbReference type="EMBL" id="BMMF01000001">
    <property type="protein sequence ID" value="GGK18320.1"/>
    <property type="molecule type" value="Genomic_DNA"/>
</dbReference>
<evidence type="ECO:0008006" key="4">
    <source>
        <dbReference type="Google" id="ProtNLM"/>
    </source>
</evidence>
<dbReference type="PANTHER" id="PTHR37953:SF1">
    <property type="entry name" value="UPF0127 PROTEIN MJ1496"/>
    <property type="match status" value="1"/>
</dbReference>
<feature type="signal peptide" evidence="1">
    <location>
        <begin position="1"/>
        <end position="27"/>
    </location>
</feature>
<keyword evidence="3" id="KW-1185">Reference proteome</keyword>
<dbReference type="InterPro" id="IPR038695">
    <property type="entry name" value="Saro_0823-like_sf"/>
</dbReference>
<dbReference type="Gene3D" id="2.60.120.1140">
    <property type="entry name" value="Protein of unknown function DUF192"/>
    <property type="match status" value="1"/>
</dbReference>
<dbReference type="AlphaFoldDB" id="A0A917Q408"/>
<gene>
    <name evidence="2" type="ORF">GCM10011322_01320</name>
</gene>
<reference evidence="2 3" key="1">
    <citation type="journal article" date="2014" name="Int. J. Syst. Evol. Microbiol.">
        <title>Complete genome sequence of Corynebacterium casei LMG S-19264T (=DSM 44701T), isolated from a smear-ripened cheese.</title>
        <authorList>
            <consortium name="US DOE Joint Genome Institute (JGI-PGF)"/>
            <person name="Walter F."/>
            <person name="Albersmeier A."/>
            <person name="Kalinowski J."/>
            <person name="Ruckert C."/>
        </authorList>
    </citation>
    <scope>NUCLEOTIDE SEQUENCE [LARGE SCALE GENOMIC DNA]</scope>
    <source>
        <strain evidence="2 3">CGMCC 1.9161</strain>
    </source>
</reference>
<evidence type="ECO:0000313" key="3">
    <source>
        <dbReference type="Proteomes" id="UP000600449"/>
    </source>
</evidence>